<dbReference type="Pfam" id="PF00002">
    <property type="entry name" value="7tm_2"/>
    <property type="match status" value="1"/>
</dbReference>
<dbReference type="PRINTS" id="PR00261">
    <property type="entry name" value="LDLRECEPTOR"/>
</dbReference>
<dbReference type="OrthoDB" id="10035969at2759"/>
<reference evidence="14" key="1">
    <citation type="journal article" date="2020" name="Nat. Ecol. Evol.">
        <title>Deeply conserved synteny resolves early events in vertebrate evolution.</title>
        <authorList>
            <person name="Simakov O."/>
            <person name="Marletaz F."/>
            <person name="Yue J.X."/>
            <person name="O'Connell B."/>
            <person name="Jenkins J."/>
            <person name="Brandt A."/>
            <person name="Calef R."/>
            <person name="Tung C.H."/>
            <person name="Huang T.K."/>
            <person name="Schmutz J."/>
            <person name="Satoh N."/>
            <person name="Yu J.K."/>
            <person name="Putnam N.H."/>
            <person name="Green R.E."/>
            <person name="Rokhsar D.S."/>
        </authorList>
    </citation>
    <scope>NUCLEOTIDE SEQUENCE [LARGE SCALE GENOMIC DNA]</scope>
    <source>
        <strain evidence="14">S238N-H82</strain>
    </source>
</reference>
<evidence type="ECO:0000256" key="7">
    <source>
        <dbReference type="PROSITE-ProRule" id="PRU00121"/>
    </source>
</evidence>
<feature type="disulfide bond" evidence="7">
    <location>
        <begin position="265"/>
        <end position="304"/>
    </location>
</feature>
<keyword evidence="2 7" id="KW-0420">Kringle</keyword>
<dbReference type="InterPro" id="IPR000001">
    <property type="entry name" value="Kringle"/>
</dbReference>
<feature type="disulfide bond" evidence="7">
    <location>
        <begin position="293"/>
        <end position="316"/>
    </location>
</feature>
<dbReference type="InterPro" id="IPR038178">
    <property type="entry name" value="Kringle_sf"/>
</dbReference>
<dbReference type="SMART" id="SM00192">
    <property type="entry name" value="LDLa"/>
    <property type="match status" value="4"/>
</dbReference>
<comment type="subcellular location">
    <subcellularLocation>
        <location evidence="1">Membrane</location>
        <topology evidence="1">Multi-pass membrane protein</topology>
    </subcellularLocation>
</comment>
<dbReference type="GeneID" id="118405329"/>
<evidence type="ECO:0000313" key="15">
    <source>
        <dbReference type="RefSeq" id="XP_035660666.1"/>
    </source>
</evidence>
<feature type="disulfide bond" evidence="8">
    <location>
        <begin position="112"/>
        <end position="127"/>
    </location>
</feature>
<keyword evidence="5 10" id="KW-0472">Membrane</keyword>
<dbReference type="PROSITE" id="PS50068">
    <property type="entry name" value="LDLRA_2"/>
    <property type="match status" value="4"/>
</dbReference>
<keyword evidence="3 10" id="KW-0812">Transmembrane</keyword>
<feature type="transmembrane region" description="Helical" evidence="10">
    <location>
        <begin position="944"/>
        <end position="969"/>
    </location>
</feature>
<dbReference type="GO" id="GO:0004930">
    <property type="term" value="F:G protein-coupled receptor activity"/>
    <property type="evidence" value="ECO:0007669"/>
    <property type="project" value="InterPro"/>
</dbReference>
<evidence type="ECO:0000256" key="8">
    <source>
        <dbReference type="PROSITE-ProRule" id="PRU00124"/>
    </source>
</evidence>
<feature type="compositionally biased region" description="Low complexity" evidence="9">
    <location>
        <begin position="1152"/>
        <end position="1174"/>
    </location>
</feature>
<feature type="disulfide bond" evidence="7">
    <location>
        <begin position="379"/>
        <end position="402"/>
    </location>
</feature>
<dbReference type="Proteomes" id="UP000001554">
    <property type="component" value="Chromosome 18"/>
</dbReference>
<dbReference type="InterPro" id="IPR013806">
    <property type="entry name" value="Kringle-like"/>
</dbReference>
<comment type="caution">
    <text evidence="7">Lacks conserved residue(s) required for the propagation of feature annotation.</text>
</comment>
<dbReference type="CDD" id="cd00112">
    <property type="entry name" value="LDLa"/>
    <property type="match status" value="4"/>
</dbReference>
<dbReference type="PROSITE" id="PS00021">
    <property type="entry name" value="KRINGLE_1"/>
    <property type="match status" value="2"/>
</dbReference>
<dbReference type="CDD" id="cd15039">
    <property type="entry name" value="7tmB3_Methuselah-like"/>
    <property type="match status" value="1"/>
</dbReference>
<protein>
    <submittedName>
        <fullName evidence="15">Uncharacterized protein LOC118405329</fullName>
    </submittedName>
</protein>
<evidence type="ECO:0000313" key="14">
    <source>
        <dbReference type="Proteomes" id="UP000001554"/>
    </source>
</evidence>
<evidence type="ECO:0000256" key="1">
    <source>
        <dbReference type="ARBA" id="ARBA00004141"/>
    </source>
</evidence>
<evidence type="ECO:0000256" key="5">
    <source>
        <dbReference type="ARBA" id="ARBA00023136"/>
    </source>
</evidence>
<feature type="disulfide bond" evidence="8">
    <location>
        <begin position="132"/>
        <end position="150"/>
    </location>
</feature>
<feature type="disulfide bond" evidence="8">
    <location>
        <begin position="228"/>
        <end position="243"/>
    </location>
</feature>
<keyword evidence="14" id="KW-1185">Reference proteome</keyword>
<dbReference type="Gene3D" id="2.40.20.10">
    <property type="entry name" value="Plasminogen Kringle 4"/>
    <property type="match status" value="2"/>
</dbReference>
<dbReference type="InterPro" id="IPR036055">
    <property type="entry name" value="LDL_receptor-like_sf"/>
</dbReference>
<feature type="disulfide bond" evidence="7">
    <location>
        <begin position="351"/>
        <end position="390"/>
    </location>
</feature>
<dbReference type="PROSITE" id="PS50261">
    <property type="entry name" value="G_PROTEIN_RECEP_F2_4"/>
    <property type="match status" value="1"/>
</dbReference>
<dbReference type="InterPro" id="IPR002172">
    <property type="entry name" value="LDrepeatLR_classA_rpt"/>
</dbReference>
<feature type="domain" description="Kringle" evidence="11">
    <location>
        <begin position="351"/>
        <end position="407"/>
    </location>
</feature>
<dbReference type="FunFam" id="1.20.1070.10:FF:000428">
    <property type="entry name" value="Uncharacterized protein"/>
    <property type="match status" value="1"/>
</dbReference>
<evidence type="ECO:0000256" key="2">
    <source>
        <dbReference type="ARBA" id="ARBA00022572"/>
    </source>
</evidence>
<dbReference type="GO" id="GO:0007166">
    <property type="term" value="P:cell surface receptor signaling pathway"/>
    <property type="evidence" value="ECO:0007669"/>
    <property type="project" value="InterPro"/>
</dbReference>
<dbReference type="InterPro" id="IPR000832">
    <property type="entry name" value="GPCR_2_secretin-like"/>
</dbReference>
<dbReference type="PRINTS" id="PR00018">
    <property type="entry name" value="KRINGLE"/>
</dbReference>
<feature type="disulfide bond" evidence="8">
    <location>
        <begin position="216"/>
        <end position="234"/>
    </location>
</feature>
<organism evidence="14 15">
    <name type="scientific">Branchiostoma floridae</name>
    <name type="common">Florida lancelet</name>
    <name type="synonym">Amphioxus</name>
    <dbReference type="NCBI Taxonomy" id="7739"/>
    <lineage>
        <taxon>Eukaryota</taxon>
        <taxon>Metazoa</taxon>
        <taxon>Chordata</taxon>
        <taxon>Cephalochordata</taxon>
        <taxon>Leptocardii</taxon>
        <taxon>Amphioxiformes</taxon>
        <taxon>Branchiostomatidae</taxon>
        <taxon>Branchiostoma</taxon>
    </lineage>
</organism>
<dbReference type="FunFam" id="2.40.20.10:FF:000039">
    <property type="entry name" value="Metalloendopeptidase"/>
    <property type="match status" value="1"/>
</dbReference>
<evidence type="ECO:0000259" key="13">
    <source>
        <dbReference type="PROSITE" id="PS50958"/>
    </source>
</evidence>
<dbReference type="SUPFAM" id="SSF57440">
    <property type="entry name" value="Kringle-like"/>
    <property type="match status" value="2"/>
</dbReference>
<proteinExistence type="predicted"/>
<dbReference type="Pfam" id="PF00051">
    <property type="entry name" value="Kringle"/>
    <property type="match status" value="2"/>
</dbReference>
<dbReference type="SMART" id="SM00130">
    <property type="entry name" value="KR"/>
    <property type="match status" value="2"/>
</dbReference>
<feature type="transmembrane region" description="Helical" evidence="10">
    <location>
        <begin position="835"/>
        <end position="852"/>
    </location>
</feature>
<feature type="transmembrane region" description="Helical" evidence="10">
    <location>
        <begin position="1017"/>
        <end position="1037"/>
    </location>
</feature>
<dbReference type="FunFam" id="4.10.400.10:FF:000227">
    <property type="entry name" value="Uncharacterized protein"/>
    <property type="match status" value="1"/>
</dbReference>
<dbReference type="Gene3D" id="1.20.1070.10">
    <property type="entry name" value="Rhodopsin 7-helix transmembrane proteins"/>
    <property type="match status" value="1"/>
</dbReference>
<accession>A0A9J7K870</accession>
<evidence type="ECO:0000259" key="11">
    <source>
        <dbReference type="PROSITE" id="PS50070"/>
    </source>
</evidence>
<dbReference type="PANTHER" id="PTHR20851:SF0">
    <property type="entry name" value="APOLIPOPROTEIN(A)"/>
    <property type="match status" value="1"/>
</dbReference>
<evidence type="ECO:0000259" key="12">
    <source>
        <dbReference type="PROSITE" id="PS50261"/>
    </source>
</evidence>
<dbReference type="InterPro" id="IPR001212">
    <property type="entry name" value="Somatomedin_B_dom"/>
</dbReference>
<keyword evidence="4 10" id="KW-1133">Transmembrane helix</keyword>
<dbReference type="KEGG" id="bfo:118405329"/>
<dbReference type="SUPFAM" id="SSF101967">
    <property type="entry name" value="Adhesin YadA, collagen-binding domain"/>
    <property type="match status" value="1"/>
</dbReference>
<feature type="transmembrane region" description="Helical" evidence="10">
    <location>
        <begin position="903"/>
        <end position="924"/>
    </location>
</feature>
<feature type="transmembrane region" description="Helical" evidence="10">
    <location>
        <begin position="990"/>
        <end position="1011"/>
    </location>
</feature>
<dbReference type="GO" id="GO:0016020">
    <property type="term" value="C:membrane"/>
    <property type="evidence" value="ECO:0007669"/>
    <property type="project" value="UniProtKB-SubCell"/>
</dbReference>
<dbReference type="InterPro" id="IPR018056">
    <property type="entry name" value="Kringle_CS"/>
</dbReference>
<feature type="disulfide bond" evidence="8">
    <location>
        <begin position="100"/>
        <end position="118"/>
    </location>
</feature>
<dbReference type="SUPFAM" id="SSF57424">
    <property type="entry name" value="LDL receptor-like module"/>
    <property type="match status" value="3"/>
</dbReference>
<dbReference type="PANTHER" id="PTHR20851">
    <property type="entry name" value="DORSAL INTERACTING PROTEIN 3"/>
    <property type="match status" value="1"/>
</dbReference>
<name>A0A9J7K870_BRAFL</name>
<feature type="disulfide bond" evidence="8">
    <location>
        <begin position="144"/>
        <end position="159"/>
    </location>
</feature>
<feature type="domain" description="SMB" evidence="13">
    <location>
        <begin position="416"/>
        <end position="459"/>
    </location>
</feature>
<dbReference type="InterPro" id="IPR011049">
    <property type="entry name" value="Serralysin-like_metalloprot_C"/>
</dbReference>
<feature type="domain" description="Kringle" evidence="11">
    <location>
        <begin position="246"/>
        <end position="322"/>
    </location>
</feature>
<dbReference type="CDD" id="cd00108">
    <property type="entry name" value="KR"/>
    <property type="match status" value="2"/>
</dbReference>
<dbReference type="Gene3D" id="4.10.400.10">
    <property type="entry name" value="Low-density Lipoprotein Receptor"/>
    <property type="match status" value="2"/>
</dbReference>
<feature type="domain" description="G-protein coupled receptors family 2 profile 2" evidence="12">
    <location>
        <begin position="807"/>
        <end position="1039"/>
    </location>
</feature>
<evidence type="ECO:0000256" key="10">
    <source>
        <dbReference type="SAM" id="Phobius"/>
    </source>
</evidence>
<feature type="region of interest" description="Disordered" evidence="9">
    <location>
        <begin position="1138"/>
        <end position="1174"/>
    </location>
</feature>
<gene>
    <name evidence="15" type="primary">LOC118405329</name>
</gene>
<keyword evidence="6 7" id="KW-1015">Disulfide bond</keyword>
<reference evidence="15" key="2">
    <citation type="submission" date="2025-08" db="UniProtKB">
        <authorList>
            <consortium name="RefSeq"/>
        </authorList>
    </citation>
    <scope>IDENTIFICATION</scope>
    <source>
        <strain evidence="15">S238N-H82</strain>
        <tissue evidence="15">Testes</tissue>
    </source>
</reference>
<dbReference type="PROSITE" id="PS50070">
    <property type="entry name" value="KRINGLE_2"/>
    <property type="match status" value="2"/>
</dbReference>
<sequence>MTLSRIRIWSMRELLVHSRHMDAKVMVMTGQQWTTVPHNTHFRGEKPMSKKVFLDLTEFYLTGLLTTGQLWRLEFPNEYHTPIGEVKFFQACSGFERTVCTDGNCDVHNVACDGIVDCDDGSDEDNCDQEICPSGAAINKTDVCDGTDDCGDNTDEQNCCERQGRLACSNGQCIDSQKMCAFTHIPCYGIPYSQDVRCDDVEDCLDGSDESCSASCDNGALFHQLSRCDGRDDCGDNSDEQNCVCYYIHDRGTSYRGLANRDNSCQLWTSQNPHPHNHTPQAYPRAGLEQNYCRNPDGKDRPWCYTNNPLIRWMYCEEVFACDAPPTRCFYALDKGRSYAGQTNRAGDRVCQRWDSQSPHNHPHTPQAHPDSGLEENFCRNPDNKERPWCYTTDPTLRWKYCDVMECVDPLSPDSVGQDCGGDYTCAKSFPLRLCYCDEDCSFFGDCCQDFEEGSESQTPSDHHHLKWDCVSGFSHRFIKDTEKKESYWMVVDCPDEWTDGITRDKCLKQVDPFDPSELVYRMPVEDASKIPYRNIFCAICNNVSLTETIPWESQVECTGMLDLSPQIPRGSQEYNSIIESSDTYCFGTKTIAFVPLDTLHARLCFHVDILEESCDISSCMSYSYPIGIGYKTYRNVHCALCEGLSLTATANLKCASALGNDELRNDCNLLDNCPSRFSLTNLFNFNSYGSGGNSPNQCPSDTLYDPFADTCRLFSSSRRTHGSLNNTTPLQNCSEPALTFTSEEFRVLPSGSVHLLGSNVSCTAEQVAILNTTASICGECILQYFSNYTQTASPWDADQGWLTLGLVIASAVAVFGYVVHNIRSGQWEKVPEKLKVQVLVCMAFAEVLFMVRVRVPLGSACAAFAIILHYFLLTAFTSMNALAVDLFLTFRDALERAKLYQYLLYTWLMPMPIVIVTVIVEFGSSVSVGYGENCWIGNPVANLLAFGVPVFSAILVNAVLATFVLLAIRKSFVIADKAKSRSSSSKAWVYLRISFLTGFTWILGFIYPYVNSRAVEYIFIVLNASQGLLLALMLTITSKVVKKWKVAIRERFGLAEANKDNRASTAAMKQRTTVTACETSSSADIPLTTFTDVEENRARIQLDSLNKASGCTATVSNRKTTVCATEMPKTTLADVEKTARSHLNKPQQDNGATAAASTKLASTGGTEADAGGSDVVAGGSDVVAGGTDVVAGGTDVVAGGTDVVAGGTDVVAGGTDVVAGGTDVVAGGIDVVAGGTDVVAGGTDVVVGGTDVVRSVTAPDIDEKETSF</sequence>
<dbReference type="FunFam" id="2.40.20.10:FF:000027">
    <property type="entry name" value="Uncharacterized protein"/>
    <property type="match status" value="1"/>
</dbReference>
<evidence type="ECO:0000256" key="4">
    <source>
        <dbReference type="ARBA" id="ARBA00022989"/>
    </source>
</evidence>
<feature type="transmembrane region" description="Helical" evidence="10">
    <location>
        <begin position="801"/>
        <end position="823"/>
    </location>
</feature>
<evidence type="ECO:0000256" key="3">
    <source>
        <dbReference type="ARBA" id="ARBA00022692"/>
    </source>
</evidence>
<evidence type="ECO:0000256" key="9">
    <source>
        <dbReference type="SAM" id="MobiDB-lite"/>
    </source>
</evidence>
<dbReference type="RefSeq" id="XP_035660666.1">
    <property type="nucleotide sequence ID" value="XM_035804773.1"/>
</dbReference>
<dbReference type="InterPro" id="IPR017981">
    <property type="entry name" value="GPCR_2-like_7TM"/>
</dbReference>
<feature type="transmembrane region" description="Helical" evidence="10">
    <location>
        <begin position="858"/>
        <end position="891"/>
    </location>
</feature>
<evidence type="ECO:0000256" key="6">
    <source>
        <dbReference type="ARBA" id="ARBA00023157"/>
    </source>
</evidence>
<feature type="region of interest" description="Disordered" evidence="9">
    <location>
        <begin position="353"/>
        <end position="377"/>
    </location>
</feature>
<dbReference type="AlphaFoldDB" id="A0A9J7K870"/>
<dbReference type="PROSITE" id="PS50958">
    <property type="entry name" value="SMB_2"/>
    <property type="match status" value="1"/>
</dbReference>